<dbReference type="EMBL" id="CALNXI010000379">
    <property type="protein sequence ID" value="CAH3025912.1"/>
    <property type="molecule type" value="Genomic_DNA"/>
</dbReference>
<sequence>MISHSSQSNYISTSTTSTVTVQDTSTATTAPSVSSTTHFSSQESSASVNSDVSAQASSTNITNSMVASMQSNVTMKDTVSAAVTATISNTPMASSYISPSLVTKSMVSSLSVRSLAPNLPGSRTTVVSVNASSHFKPSDSTISPSHSPKMSSLFVLESSSSATILPTPYSVGLMSVTTFSADHSPEVGESSLSLPSNQSTVSLLRETISVMTSFPAGILTVTASNVNSSSFPLVHPSPTSQAIVPTSTSSSRPPTPVERVKTVSMEMTLDLTFEDDYKNPNSKAYKDLTTNLKRSLEKTYQNIEGFIGIRILLIRKGSVVCMYIVILAKDSKADEEMLKNTLEKASEEKKFGFKVTSVKVEEEATAKPEEKLPNWALITMIALGSLSFVFLITLICVCVKCRRSKGENMAYGISTGELEMHTYEIVQADHGKLRAKTDGKTSTMERRIIGSHSNPVSNFSLLYRNGKYMIRFAHDILPSNTTASTFVYFLRIRQYLNRMAKRMAHSRMARFAVFWFNVFALVIFTHPASASNTTILIQTSTLAFTSSISTTEMPVGKTFNVQIRVNETFLPGYTNLSSSESLTFIRNFTTKMEDVFSSLSYLKQVEVKNLSHGSVLVDFSVVVYSLSNASTNDIERALENANRTGSLGYQLVGNIAVQEVQQSASSIVPTSTAKMTKTGKIYVFW</sequence>
<gene>
    <name evidence="4" type="ORF">PEVE_00027528</name>
</gene>
<dbReference type="SMART" id="SM00200">
    <property type="entry name" value="SEA"/>
    <property type="match status" value="1"/>
</dbReference>
<evidence type="ECO:0000313" key="4">
    <source>
        <dbReference type="EMBL" id="CAH3025912.1"/>
    </source>
</evidence>
<feature type="transmembrane region" description="Helical" evidence="2">
    <location>
        <begin position="508"/>
        <end position="528"/>
    </location>
</feature>
<evidence type="ECO:0000313" key="5">
    <source>
        <dbReference type="Proteomes" id="UP001159427"/>
    </source>
</evidence>
<dbReference type="InterPro" id="IPR000082">
    <property type="entry name" value="SEA_dom"/>
</dbReference>
<evidence type="ECO:0000256" key="1">
    <source>
        <dbReference type="SAM" id="MobiDB-lite"/>
    </source>
</evidence>
<evidence type="ECO:0000259" key="3">
    <source>
        <dbReference type="PROSITE" id="PS50024"/>
    </source>
</evidence>
<feature type="domain" description="SEA" evidence="3">
    <location>
        <begin position="553"/>
        <end position="667"/>
    </location>
</feature>
<protein>
    <recommendedName>
        <fullName evidence="3">SEA domain-containing protein</fullName>
    </recommendedName>
</protein>
<dbReference type="SUPFAM" id="SSF82671">
    <property type="entry name" value="SEA domain"/>
    <property type="match status" value="1"/>
</dbReference>
<dbReference type="Gene3D" id="3.30.70.960">
    <property type="entry name" value="SEA domain"/>
    <property type="match status" value="1"/>
</dbReference>
<proteinExistence type="predicted"/>
<organism evidence="4 5">
    <name type="scientific">Porites evermanni</name>
    <dbReference type="NCBI Taxonomy" id="104178"/>
    <lineage>
        <taxon>Eukaryota</taxon>
        <taxon>Metazoa</taxon>
        <taxon>Cnidaria</taxon>
        <taxon>Anthozoa</taxon>
        <taxon>Hexacorallia</taxon>
        <taxon>Scleractinia</taxon>
        <taxon>Fungiina</taxon>
        <taxon>Poritidae</taxon>
        <taxon>Porites</taxon>
    </lineage>
</organism>
<comment type="caution">
    <text evidence="4">The sequence shown here is derived from an EMBL/GenBank/DDBJ whole genome shotgun (WGS) entry which is preliminary data.</text>
</comment>
<dbReference type="Pfam" id="PF01390">
    <property type="entry name" value="SEA"/>
    <property type="match status" value="2"/>
</dbReference>
<reference evidence="4 5" key="1">
    <citation type="submission" date="2022-05" db="EMBL/GenBank/DDBJ databases">
        <authorList>
            <consortium name="Genoscope - CEA"/>
            <person name="William W."/>
        </authorList>
    </citation>
    <scope>NUCLEOTIDE SEQUENCE [LARGE SCALE GENOMIC DNA]</scope>
</reference>
<feature type="region of interest" description="Disordered" evidence="1">
    <location>
        <begin position="1"/>
        <end position="51"/>
    </location>
</feature>
<dbReference type="PROSITE" id="PS50024">
    <property type="entry name" value="SEA"/>
    <property type="match status" value="2"/>
</dbReference>
<keyword evidence="2" id="KW-0472">Membrane</keyword>
<feature type="domain" description="SEA" evidence="3">
    <location>
        <begin position="257"/>
        <end position="365"/>
    </location>
</feature>
<dbReference type="InterPro" id="IPR036364">
    <property type="entry name" value="SEA_dom_sf"/>
</dbReference>
<keyword evidence="5" id="KW-1185">Reference proteome</keyword>
<dbReference type="Proteomes" id="UP001159427">
    <property type="component" value="Unassembled WGS sequence"/>
</dbReference>
<accession>A0ABN8MBK3</accession>
<evidence type="ECO:0000256" key="2">
    <source>
        <dbReference type="SAM" id="Phobius"/>
    </source>
</evidence>
<feature type="transmembrane region" description="Helical" evidence="2">
    <location>
        <begin position="375"/>
        <end position="399"/>
    </location>
</feature>
<feature type="compositionally biased region" description="Low complexity" evidence="1">
    <location>
        <begin position="1"/>
        <end position="47"/>
    </location>
</feature>
<keyword evidence="2" id="KW-1133">Transmembrane helix</keyword>
<name>A0ABN8MBK3_9CNID</name>
<keyword evidence="2" id="KW-0812">Transmembrane</keyword>